<dbReference type="InterPro" id="IPR006361">
    <property type="entry name" value="Uroporphyrinogen_deCO2ase_HemE"/>
</dbReference>
<dbReference type="Proteomes" id="UP000005709">
    <property type="component" value="Unassembled WGS sequence"/>
</dbReference>
<comment type="similarity">
    <text evidence="2 8 10">Belongs to the uroporphyrinogen decarboxylase family.</text>
</comment>
<dbReference type="EMBL" id="ACYG01000031">
    <property type="protein sequence ID" value="EEV16404.1"/>
    <property type="molecule type" value="Genomic_DNA"/>
</dbReference>
<evidence type="ECO:0000256" key="2">
    <source>
        <dbReference type="ARBA" id="ARBA00009935"/>
    </source>
</evidence>
<keyword evidence="6 8" id="KW-0456">Lyase</keyword>
<name>C8PKY9_9BACT</name>
<evidence type="ECO:0000313" key="13">
    <source>
        <dbReference type="EMBL" id="EEV16404.1"/>
    </source>
</evidence>
<organism evidence="13 14">
    <name type="scientific">Campylobacter gracilis RM3268</name>
    <dbReference type="NCBI Taxonomy" id="553220"/>
    <lineage>
        <taxon>Bacteria</taxon>
        <taxon>Pseudomonadati</taxon>
        <taxon>Campylobacterota</taxon>
        <taxon>Epsilonproteobacteria</taxon>
        <taxon>Campylobacterales</taxon>
        <taxon>Campylobacteraceae</taxon>
        <taxon>Campylobacter</taxon>
    </lineage>
</organism>
<keyword evidence="7 8" id="KW-0627">Porphyrin biosynthesis</keyword>
<dbReference type="SUPFAM" id="SSF51726">
    <property type="entry name" value="UROD/MetE-like"/>
    <property type="match status" value="1"/>
</dbReference>
<dbReference type="STRING" id="824.CGRAC_1656"/>
<feature type="binding site" evidence="8">
    <location>
        <begin position="21"/>
        <end position="25"/>
    </location>
    <ligand>
        <name>substrate</name>
    </ligand>
</feature>
<dbReference type="PROSITE" id="PS00907">
    <property type="entry name" value="UROD_2"/>
    <property type="match status" value="1"/>
</dbReference>
<dbReference type="NCBIfam" id="TIGR01464">
    <property type="entry name" value="hemE"/>
    <property type="match status" value="1"/>
</dbReference>
<evidence type="ECO:0000313" key="14">
    <source>
        <dbReference type="Proteomes" id="UP000005709"/>
    </source>
</evidence>
<dbReference type="Gene3D" id="3.20.20.210">
    <property type="match status" value="1"/>
</dbReference>
<feature type="site" description="Transition state stabilizer" evidence="8">
    <location>
        <position position="71"/>
    </location>
</feature>
<evidence type="ECO:0000256" key="7">
    <source>
        <dbReference type="ARBA" id="ARBA00023244"/>
    </source>
</evidence>
<comment type="pathway">
    <text evidence="1 8 9">Porphyrin-containing compound metabolism; protoporphyrin-IX biosynthesis; coproporphyrinogen-III from 5-aminolevulinate: step 4/4.</text>
</comment>
<dbReference type="RefSeq" id="WP_005873076.1">
    <property type="nucleotide sequence ID" value="NZ_ACYG01000031.1"/>
</dbReference>
<evidence type="ECO:0000256" key="6">
    <source>
        <dbReference type="ARBA" id="ARBA00023239"/>
    </source>
</evidence>
<comment type="caution">
    <text evidence="8">Lacks conserved residue(s) required for the propagation of feature annotation.</text>
</comment>
<evidence type="ECO:0000259" key="11">
    <source>
        <dbReference type="PROSITE" id="PS00906"/>
    </source>
</evidence>
<gene>
    <name evidence="8 13" type="primary">hemE</name>
    <name evidence="13" type="ORF">CAMGR0001_2779</name>
</gene>
<feature type="binding site" evidence="8">
    <location>
        <position position="148"/>
    </location>
    <ligand>
        <name>substrate</name>
    </ligand>
</feature>
<feature type="binding site" evidence="8">
    <location>
        <position position="203"/>
    </location>
    <ligand>
        <name>substrate</name>
    </ligand>
</feature>
<feature type="binding site" evidence="8">
    <location>
        <position position="71"/>
    </location>
    <ligand>
        <name>substrate</name>
    </ligand>
</feature>
<dbReference type="PANTHER" id="PTHR21091:SF169">
    <property type="entry name" value="UROPORPHYRINOGEN DECARBOXYLASE"/>
    <property type="match status" value="1"/>
</dbReference>
<feature type="domain" description="Uroporphyrinogen decarboxylase (URO-D)" evidence="12">
    <location>
        <begin position="136"/>
        <end position="152"/>
    </location>
</feature>
<feature type="domain" description="Uroporphyrinogen decarboxylase (URO-D)" evidence="11">
    <location>
        <begin position="16"/>
        <end position="25"/>
    </location>
</feature>
<dbReference type="eggNOG" id="COG0407">
    <property type="taxonomic scope" value="Bacteria"/>
</dbReference>
<comment type="subunit">
    <text evidence="8">Homodimer.</text>
</comment>
<dbReference type="OrthoDB" id="9806656at2"/>
<dbReference type="GO" id="GO:0005829">
    <property type="term" value="C:cytosol"/>
    <property type="evidence" value="ECO:0007669"/>
    <property type="project" value="TreeGrafter"/>
</dbReference>
<feature type="binding site" evidence="8">
    <location>
        <position position="324"/>
    </location>
    <ligand>
        <name>substrate</name>
    </ligand>
</feature>
<dbReference type="InterPro" id="IPR038071">
    <property type="entry name" value="UROD/MetE-like_sf"/>
</dbReference>
<protein>
    <recommendedName>
        <fullName evidence="3 8">Uroporphyrinogen decarboxylase</fullName>
        <shortName evidence="8">UPD</shortName>
        <shortName evidence="8">URO-D</shortName>
        <ecNumber evidence="3 8">4.1.1.37</ecNumber>
    </recommendedName>
</protein>
<evidence type="ECO:0000256" key="9">
    <source>
        <dbReference type="RuleBase" id="RU000554"/>
    </source>
</evidence>
<keyword evidence="4 8" id="KW-0963">Cytoplasm</keyword>
<comment type="catalytic activity">
    <reaction evidence="8 9">
        <text>uroporphyrinogen III + 4 H(+) = coproporphyrinogen III + 4 CO2</text>
        <dbReference type="Rhea" id="RHEA:19865"/>
        <dbReference type="ChEBI" id="CHEBI:15378"/>
        <dbReference type="ChEBI" id="CHEBI:16526"/>
        <dbReference type="ChEBI" id="CHEBI:57308"/>
        <dbReference type="ChEBI" id="CHEBI:57309"/>
        <dbReference type="EC" id="4.1.1.37"/>
    </reaction>
</comment>
<dbReference type="GO" id="GO:0004853">
    <property type="term" value="F:uroporphyrinogen decarboxylase activity"/>
    <property type="evidence" value="ECO:0007669"/>
    <property type="project" value="UniProtKB-UniRule"/>
</dbReference>
<dbReference type="CDD" id="cd00717">
    <property type="entry name" value="URO-D"/>
    <property type="match status" value="1"/>
</dbReference>
<comment type="function">
    <text evidence="8">Catalyzes the decarboxylation of four acetate groups of uroporphyrinogen-III to yield coproporphyrinogen-III.</text>
</comment>
<reference evidence="13 14" key="1">
    <citation type="submission" date="2009-07" db="EMBL/GenBank/DDBJ databases">
        <authorList>
            <person name="Madupu R."/>
            <person name="Sebastian Y."/>
            <person name="Durkin A.S."/>
            <person name="Torralba M."/>
            <person name="Methe B."/>
            <person name="Sutton G.G."/>
            <person name="Strausberg R.L."/>
            <person name="Nelson K.E."/>
        </authorList>
    </citation>
    <scope>NUCLEOTIDE SEQUENCE [LARGE SCALE GENOMIC DNA]</scope>
    <source>
        <strain evidence="13 14">RM3268</strain>
    </source>
</reference>
<evidence type="ECO:0000256" key="3">
    <source>
        <dbReference type="ARBA" id="ARBA00012288"/>
    </source>
</evidence>
<dbReference type="InterPro" id="IPR000257">
    <property type="entry name" value="Uroporphyrinogen_deCOase"/>
</dbReference>
<dbReference type="PANTHER" id="PTHR21091">
    <property type="entry name" value="METHYLTETRAHYDROFOLATE:HOMOCYSTEINE METHYLTRANSFERASE RELATED"/>
    <property type="match status" value="1"/>
</dbReference>
<evidence type="ECO:0000256" key="1">
    <source>
        <dbReference type="ARBA" id="ARBA00004804"/>
    </source>
</evidence>
<dbReference type="AlphaFoldDB" id="C8PKY9"/>
<evidence type="ECO:0000256" key="4">
    <source>
        <dbReference type="ARBA" id="ARBA00022490"/>
    </source>
</evidence>
<keyword evidence="14" id="KW-1185">Reference proteome</keyword>
<keyword evidence="5 8" id="KW-0210">Decarboxylase</keyword>
<evidence type="ECO:0000256" key="5">
    <source>
        <dbReference type="ARBA" id="ARBA00022793"/>
    </source>
</evidence>
<dbReference type="FunFam" id="3.20.20.210:FF:000007">
    <property type="entry name" value="Uroporphyrinogen decarboxylase"/>
    <property type="match status" value="1"/>
</dbReference>
<accession>C8PKY9</accession>
<sequence length="348" mass="38680">MVFIDACFGKETPYTPIWMMRQAGRYLPQYMVVRERAGDFLSLCRDYRAASEVTIQPVEILGVDAAILFSDILVVPMQMGMDLRFEAGEGPRFSDPIRSQSDLARLDPQKAAAELGYVYDTISLTRSRLAADKALIGFCGAPWTIATYMIEGGGSKNYAVCKRMLYENPQLLHEILRLVTEATKLYLAHQIGSGVDAVQIFDSWAGALEPSAYEEFGWRYILEITEFLKAKFPHIPLIVFAKGTGAQMSRLSSIAARRGEASFDVWGVDWSTPIELAREQLGGKFALQGNLEPMRLYDRGAIESGVREILVAMKGAAHIFNLGHGILPDVSVQNAKYLVDLVHELSAR</sequence>
<dbReference type="EC" id="4.1.1.37" evidence="3 8"/>
<dbReference type="GO" id="GO:0019353">
    <property type="term" value="P:protoporphyrinogen IX biosynthetic process from glutamate"/>
    <property type="evidence" value="ECO:0007669"/>
    <property type="project" value="TreeGrafter"/>
</dbReference>
<comment type="caution">
    <text evidence="13">The sequence shown here is derived from an EMBL/GenBank/DDBJ whole genome shotgun (WGS) entry which is preliminary data.</text>
</comment>
<dbReference type="Pfam" id="PF01208">
    <property type="entry name" value="URO-D"/>
    <property type="match status" value="1"/>
</dbReference>
<evidence type="ECO:0000256" key="8">
    <source>
        <dbReference type="HAMAP-Rule" id="MF_00218"/>
    </source>
</evidence>
<evidence type="ECO:0000259" key="12">
    <source>
        <dbReference type="PROSITE" id="PS00907"/>
    </source>
</evidence>
<proteinExistence type="inferred from homology"/>
<dbReference type="UniPathway" id="UPA00251">
    <property type="reaction ID" value="UER00321"/>
</dbReference>
<dbReference type="HAMAP" id="MF_00218">
    <property type="entry name" value="URO_D"/>
    <property type="match status" value="1"/>
</dbReference>
<evidence type="ECO:0000256" key="10">
    <source>
        <dbReference type="RuleBase" id="RU004169"/>
    </source>
</evidence>
<comment type="subcellular location">
    <subcellularLocation>
        <location evidence="8">Cytoplasm</location>
    </subcellularLocation>
</comment>
<dbReference type="PROSITE" id="PS00906">
    <property type="entry name" value="UROD_1"/>
    <property type="match status" value="1"/>
</dbReference>